<reference evidence="1" key="1">
    <citation type="submission" date="2020-03" db="EMBL/GenBank/DDBJ databases">
        <title>The deep terrestrial virosphere.</title>
        <authorList>
            <person name="Holmfeldt K."/>
            <person name="Nilsson E."/>
            <person name="Simone D."/>
            <person name="Lopez-Fernandez M."/>
            <person name="Wu X."/>
            <person name="de Brujin I."/>
            <person name="Lundin D."/>
            <person name="Andersson A."/>
            <person name="Bertilsson S."/>
            <person name="Dopson M."/>
        </authorList>
    </citation>
    <scope>NUCLEOTIDE SEQUENCE</scope>
    <source>
        <strain evidence="1">MM171A00884</strain>
        <strain evidence="2">MM171B00661</strain>
    </source>
</reference>
<organism evidence="1">
    <name type="scientific">viral metagenome</name>
    <dbReference type="NCBI Taxonomy" id="1070528"/>
    <lineage>
        <taxon>unclassified sequences</taxon>
        <taxon>metagenomes</taxon>
        <taxon>organismal metagenomes</taxon>
    </lineage>
</organism>
<dbReference type="EMBL" id="MT143850">
    <property type="protein sequence ID" value="QJB03530.1"/>
    <property type="molecule type" value="Genomic_DNA"/>
</dbReference>
<evidence type="ECO:0000313" key="1">
    <source>
        <dbReference type="EMBL" id="QJA99797.1"/>
    </source>
</evidence>
<proteinExistence type="predicted"/>
<gene>
    <name evidence="1" type="ORF">MM171A00884_0009</name>
    <name evidence="2" type="ORF">MM171B00661_0009</name>
</gene>
<evidence type="ECO:0000313" key="2">
    <source>
        <dbReference type="EMBL" id="QJB03530.1"/>
    </source>
</evidence>
<name>A0A6M3LWX0_9ZZZZ</name>
<dbReference type="EMBL" id="MT143668">
    <property type="protein sequence ID" value="QJA99797.1"/>
    <property type="molecule type" value="Genomic_DNA"/>
</dbReference>
<protein>
    <submittedName>
        <fullName evidence="1">Uncharacterized protein</fullName>
    </submittedName>
</protein>
<accession>A0A6M3LWX0</accession>
<sequence>MTGVDLEFKEIEGGRLWPPVVDAGVVSGYARVGSGQRVELFEVSDAGLSGPGICYLWSDLDGISISDGLIQIHSDKYLSGGLRFALEGLSIRGANGVEVRQQDGYPVAYCLLNRITYEQQKLVDEFDVGF</sequence>
<dbReference type="AlphaFoldDB" id="A0A6M3LWX0"/>